<evidence type="ECO:0000313" key="9">
    <source>
        <dbReference type="Proteomes" id="UP001210261"/>
    </source>
</evidence>
<gene>
    <name evidence="8" type="ORF">PF021_03775</name>
</gene>
<dbReference type="EMBL" id="JAQHXR010000002">
    <property type="protein sequence ID" value="MDA3968792.1"/>
    <property type="molecule type" value="Genomic_DNA"/>
</dbReference>
<sequence length="443" mass="49245">MSDFKSLHPIKLLSKYAMPNMVSAIFFSIYFIVDSIFVGFFLGKDALASMALVMPFIIISFGLSDMIAIGSSVQISMLLGKAKHLKANNIFSASICIIIVISSIMAFIGYFLVPLALDIFNTNENIKSMSLEYLNIFCYFYPFVAIPFAIDSYLRICGKNIYSMANNIIISITNIVLDYLFIVELSLGLAGAALATCIGFTLGAIIGLYPFLTNKLTLKFTKFYISLASFQNIILNGSSEFLSNISSQALAILVNYIILKISTIEYVAIFSIISYIDTFIMSAIISIYDSMQPSFSYNYATKNKARLKWIAKYTMILAFLVSLIAFIIVTIFGEEIFSVFIKKGEEFLIPLGVSALLIFSFNFLVAWFNLFIGSYLTACNEVKKSLAISLLNNLISPFIVLLILSQLLGINGVLITSFVAEILVMLISIRILKNSFKLSEQSH</sequence>
<dbReference type="Pfam" id="PF01554">
    <property type="entry name" value="MatE"/>
    <property type="match status" value="2"/>
</dbReference>
<proteinExistence type="predicted"/>
<dbReference type="InterPro" id="IPR048279">
    <property type="entry name" value="MdtK-like"/>
</dbReference>
<feature type="transmembrane region" description="Helical" evidence="7">
    <location>
        <begin position="48"/>
        <end position="69"/>
    </location>
</feature>
<feature type="transmembrane region" description="Helical" evidence="7">
    <location>
        <begin position="21"/>
        <end position="42"/>
    </location>
</feature>
<evidence type="ECO:0000256" key="2">
    <source>
        <dbReference type="ARBA" id="ARBA00022448"/>
    </source>
</evidence>
<feature type="transmembrane region" description="Helical" evidence="7">
    <location>
        <begin position="309"/>
        <end position="333"/>
    </location>
</feature>
<dbReference type="RefSeq" id="WP_271021088.1">
    <property type="nucleotide sequence ID" value="NZ_JAQHXR010000002.1"/>
</dbReference>
<dbReference type="PIRSF" id="PIRSF006603">
    <property type="entry name" value="DinF"/>
    <property type="match status" value="1"/>
</dbReference>
<dbReference type="Proteomes" id="UP001210261">
    <property type="component" value="Unassembled WGS sequence"/>
</dbReference>
<keyword evidence="2" id="KW-0813">Transport</keyword>
<feature type="transmembrane region" description="Helical" evidence="7">
    <location>
        <begin position="390"/>
        <end position="408"/>
    </location>
</feature>
<evidence type="ECO:0000256" key="6">
    <source>
        <dbReference type="ARBA" id="ARBA00023136"/>
    </source>
</evidence>
<keyword evidence="3" id="KW-1003">Cell membrane</keyword>
<feature type="transmembrane region" description="Helical" evidence="7">
    <location>
        <begin position="90"/>
        <end position="113"/>
    </location>
</feature>
<evidence type="ECO:0000256" key="4">
    <source>
        <dbReference type="ARBA" id="ARBA00022692"/>
    </source>
</evidence>
<evidence type="ECO:0000256" key="1">
    <source>
        <dbReference type="ARBA" id="ARBA00004651"/>
    </source>
</evidence>
<keyword evidence="5 7" id="KW-1133">Transmembrane helix</keyword>
<feature type="transmembrane region" description="Helical" evidence="7">
    <location>
        <begin position="188"/>
        <end position="212"/>
    </location>
</feature>
<comment type="caution">
    <text evidence="8">The sequence shown here is derived from an EMBL/GenBank/DDBJ whole genome shotgun (WGS) entry which is preliminary data.</text>
</comment>
<accession>A0ABT4VDL4</accession>
<feature type="transmembrane region" description="Helical" evidence="7">
    <location>
        <begin position="414"/>
        <end position="432"/>
    </location>
</feature>
<evidence type="ECO:0000313" key="8">
    <source>
        <dbReference type="EMBL" id="MDA3968792.1"/>
    </source>
</evidence>
<evidence type="ECO:0000256" key="5">
    <source>
        <dbReference type="ARBA" id="ARBA00022989"/>
    </source>
</evidence>
<dbReference type="InterPro" id="IPR002528">
    <property type="entry name" value="MATE_fam"/>
</dbReference>
<feature type="transmembrane region" description="Helical" evidence="7">
    <location>
        <begin position="161"/>
        <end position="182"/>
    </location>
</feature>
<organism evidence="8 9">
    <name type="scientific">Helicobacter ibis</name>
    <dbReference type="NCBI Taxonomy" id="2962633"/>
    <lineage>
        <taxon>Bacteria</taxon>
        <taxon>Pseudomonadati</taxon>
        <taxon>Campylobacterota</taxon>
        <taxon>Epsilonproteobacteria</taxon>
        <taxon>Campylobacterales</taxon>
        <taxon>Helicobacteraceae</taxon>
        <taxon>Helicobacter</taxon>
    </lineage>
</organism>
<dbReference type="PANTHER" id="PTHR43823">
    <property type="entry name" value="SPORULATION PROTEIN YKVU"/>
    <property type="match status" value="1"/>
</dbReference>
<name>A0ABT4VDL4_9HELI</name>
<keyword evidence="4 7" id="KW-0812">Transmembrane</keyword>
<feature type="transmembrane region" description="Helical" evidence="7">
    <location>
        <begin position="264"/>
        <end position="288"/>
    </location>
</feature>
<feature type="transmembrane region" description="Helical" evidence="7">
    <location>
        <begin position="133"/>
        <end position="154"/>
    </location>
</feature>
<keyword evidence="9" id="KW-1185">Reference proteome</keyword>
<feature type="transmembrane region" description="Helical" evidence="7">
    <location>
        <begin position="353"/>
        <end position="378"/>
    </location>
</feature>
<comment type="subcellular location">
    <subcellularLocation>
        <location evidence="1">Cell membrane</location>
        <topology evidence="1">Multi-pass membrane protein</topology>
    </subcellularLocation>
</comment>
<dbReference type="PANTHER" id="PTHR43823:SF3">
    <property type="entry name" value="MULTIDRUG EXPORT PROTEIN MEPA"/>
    <property type="match status" value="1"/>
</dbReference>
<dbReference type="InterPro" id="IPR051327">
    <property type="entry name" value="MATE_MepA_subfamily"/>
</dbReference>
<evidence type="ECO:0000256" key="3">
    <source>
        <dbReference type="ARBA" id="ARBA00022475"/>
    </source>
</evidence>
<protein>
    <submittedName>
        <fullName evidence="8">MATE family efflux transporter</fullName>
    </submittedName>
</protein>
<reference evidence="8 9" key="1">
    <citation type="submission" date="2023-01" db="EMBL/GenBank/DDBJ databases">
        <title>Description of Helicobacter ibis sp. nov. isolated from faecal droppings of black-faced ibis (Theristicus melanopis).</title>
        <authorList>
            <person name="Lopez-Cantillo M."/>
            <person name="Vidal-Veuthey B."/>
            <person name="Mella A."/>
            <person name="De La Haba R."/>
            <person name="Collado L."/>
        </authorList>
    </citation>
    <scope>NUCLEOTIDE SEQUENCE [LARGE SCALE GENOMIC DNA]</scope>
    <source>
        <strain evidence="8 9">A82</strain>
    </source>
</reference>
<keyword evidence="6 7" id="KW-0472">Membrane</keyword>
<evidence type="ECO:0000256" key="7">
    <source>
        <dbReference type="SAM" id="Phobius"/>
    </source>
</evidence>